<comment type="caution">
    <text evidence="1">The sequence shown here is derived from an EMBL/GenBank/DDBJ whole genome shotgun (WGS) entry which is preliminary data.</text>
</comment>
<proteinExistence type="predicted"/>
<sequence length="360" mass="42704">MPTKKAVAVTQKKVVYPISKRLRKYLRTYDREAKLPVRYEDLLHNSESFPYYDKSGKDTLWETVLYEQSRQQELSQGLTMNYALLKTAGDISVMEHLRVSRIDYCTFGNTNPFRIQIKNQLNDNYDYFYVKRADASRVYGLELEHILSPSRINYRVDGETIIEEHIAGIPGDVFIKEHLDRPNTNKVRIAKEFVKFNERCFIRLLGDMRSYNYVIDVTPDFEDEQYRVRSIDFDQQSYEGRRVKYLPQFFKDNNKVVELVMELLSPQTVQQYQSEERTLLYQRLKLARYRLKDLIDSMRTDTLSTPDKIEQLKQELAQHHQSDDFLRCNNMGDLVRLNIKTILTREPRIVVNKLKLLPGK</sequence>
<dbReference type="Proteomes" id="UP000240357">
    <property type="component" value="Unassembled WGS sequence"/>
</dbReference>
<protein>
    <submittedName>
        <fullName evidence="1">Uncharacterized protein</fullName>
    </submittedName>
</protein>
<keyword evidence="2" id="KW-1185">Reference proteome</keyword>
<dbReference type="EMBL" id="PYFT01000001">
    <property type="protein sequence ID" value="PSR53945.1"/>
    <property type="molecule type" value="Genomic_DNA"/>
</dbReference>
<dbReference type="RefSeq" id="WP_106929099.1">
    <property type="nucleotide sequence ID" value="NZ_PYFT01000001.1"/>
</dbReference>
<reference evidence="1 2" key="1">
    <citation type="submission" date="2018-03" db="EMBL/GenBank/DDBJ databases">
        <title>Adhaeribacter sp. HMF7605 Genome sequencing and assembly.</title>
        <authorList>
            <person name="Kang H."/>
            <person name="Kang J."/>
            <person name="Cha I."/>
            <person name="Kim H."/>
            <person name="Joh K."/>
        </authorList>
    </citation>
    <scope>NUCLEOTIDE SEQUENCE [LARGE SCALE GENOMIC DNA]</scope>
    <source>
        <strain evidence="1 2">HMF7605</strain>
    </source>
</reference>
<name>A0A2T2YEK1_9BACT</name>
<organism evidence="1 2">
    <name type="scientific">Adhaeribacter arboris</name>
    <dbReference type="NCBI Taxonomy" id="2072846"/>
    <lineage>
        <taxon>Bacteria</taxon>
        <taxon>Pseudomonadati</taxon>
        <taxon>Bacteroidota</taxon>
        <taxon>Cytophagia</taxon>
        <taxon>Cytophagales</taxon>
        <taxon>Hymenobacteraceae</taxon>
        <taxon>Adhaeribacter</taxon>
    </lineage>
</organism>
<evidence type="ECO:0000313" key="2">
    <source>
        <dbReference type="Proteomes" id="UP000240357"/>
    </source>
</evidence>
<dbReference type="OrthoDB" id="1222242at2"/>
<evidence type="ECO:0000313" key="1">
    <source>
        <dbReference type="EMBL" id="PSR53945.1"/>
    </source>
</evidence>
<gene>
    <name evidence="1" type="ORF">AHMF7605_10660</name>
</gene>
<dbReference type="AlphaFoldDB" id="A0A2T2YEK1"/>
<accession>A0A2T2YEK1</accession>